<dbReference type="SMART" id="SM00849">
    <property type="entry name" value="Lactamase_B"/>
    <property type="match status" value="1"/>
</dbReference>
<evidence type="ECO:0000313" key="2">
    <source>
        <dbReference type="EMBL" id="GAA4053548.1"/>
    </source>
</evidence>
<accession>A0ABP7UV11</accession>
<keyword evidence="3" id="KW-1185">Reference proteome</keyword>
<proteinExistence type="predicted"/>
<name>A0ABP7UV11_9BACT</name>
<dbReference type="CDD" id="cd07721">
    <property type="entry name" value="yflN-like_MBL-fold"/>
    <property type="match status" value="1"/>
</dbReference>
<sequence>MHPIIQLSILPLGMINCFLIKGDKKHILVDTGLPNSEGKILRQLAAHGIRPEDIGLLVITHGHIDHFGSTFQLKQALNVPVLIHELDRAALETGQSQVSTLKPNRQCWHLLRQRLLHSRAQPCQPDIVLQGSEAFSLRKWGIQGQVLHTPGHTPGSLSVVLDDGQAIIMDLASSGILLGGIAWHSHMKHPPFHDSLPQVKASLDALLALNTHTFYLGHGNPVSRKSLLSYRDNHF</sequence>
<dbReference type="InterPro" id="IPR036866">
    <property type="entry name" value="RibonucZ/Hydroxyglut_hydro"/>
</dbReference>
<dbReference type="Pfam" id="PF00753">
    <property type="entry name" value="Lactamase_B"/>
    <property type="match status" value="1"/>
</dbReference>
<dbReference type="Gene3D" id="3.60.15.10">
    <property type="entry name" value="Ribonuclease Z/Hydroxyacylglutathione hydrolase-like"/>
    <property type="match status" value="1"/>
</dbReference>
<protein>
    <submittedName>
        <fullName evidence="2">MBL fold metallo-hydrolase</fullName>
    </submittedName>
</protein>
<feature type="domain" description="Metallo-beta-lactamase" evidence="1">
    <location>
        <begin position="14"/>
        <end position="218"/>
    </location>
</feature>
<dbReference type="InterPro" id="IPR001279">
    <property type="entry name" value="Metallo-B-lactamas"/>
</dbReference>
<organism evidence="2 3">
    <name type="scientific">Hymenobacter glaciei</name>
    <dbReference type="NCBI Taxonomy" id="877209"/>
    <lineage>
        <taxon>Bacteria</taxon>
        <taxon>Pseudomonadati</taxon>
        <taxon>Bacteroidota</taxon>
        <taxon>Cytophagia</taxon>
        <taxon>Cytophagales</taxon>
        <taxon>Hymenobacteraceae</taxon>
        <taxon>Hymenobacter</taxon>
    </lineage>
</organism>
<comment type="caution">
    <text evidence="2">The sequence shown here is derived from an EMBL/GenBank/DDBJ whole genome shotgun (WGS) entry which is preliminary data.</text>
</comment>
<dbReference type="PANTHER" id="PTHR42951:SF17">
    <property type="entry name" value="METALLO-BETA-LACTAMASE DOMAIN-CONTAINING PROTEIN"/>
    <property type="match status" value="1"/>
</dbReference>
<dbReference type="InterPro" id="IPR050855">
    <property type="entry name" value="NDM-1-like"/>
</dbReference>
<reference evidence="3" key="1">
    <citation type="journal article" date="2019" name="Int. J. Syst. Evol. Microbiol.">
        <title>The Global Catalogue of Microorganisms (GCM) 10K type strain sequencing project: providing services to taxonomists for standard genome sequencing and annotation.</title>
        <authorList>
            <consortium name="The Broad Institute Genomics Platform"/>
            <consortium name="The Broad Institute Genome Sequencing Center for Infectious Disease"/>
            <person name="Wu L."/>
            <person name="Ma J."/>
        </authorList>
    </citation>
    <scope>NUCLEOTIDE SEQUENCE [LARGE SCALE GENOMIC DNA]</scope>
    <source>
        <strain evidence="3">JCM 17225</strain>
    </source>
</reference>
<gene>
    <name evidence="2" type="ORF">GCM10022409_45590</name>
</gene>
<evidence type="ECO:0000313" key="3">
    <source>
        <dbReference type="Proteomes" id="UP001501469"/>
    </source>
</evidence>
<dbReference type="PANTHER" id="PTHR42951">
    <property type="entry name" value="METALLO-BETA-LACTAMASE DOMAIN-CONTAINING"/>
    <property type="match status" value="1"/>
</dbReference>
<dbReference type="RefSeq" id="WP_345059257.1">
    <property type="nucleotide sequence ID" value="NZ_BAABDK010000034.1"/>
</dbReference>
<dbReference type="Proteomes" id="UP001501469">
    <property type="component" value="Unassembled WGS sequence"/>
</dbReference>
<evidence type="ECO:0000259" key="1">
    <source>
        <dbReference type="SMART" id="SM00849"/>
    </source>
</evidence>
<dbReference type="SUPFAM" id="SSF56281">
    <property type="entry name" value="Metallo-hydrolase/oxidoreductase"/>
    <property type="match status" value="1"/>
</dbReference>
<dbReference type="EMBL" id="BAABDK010000034">
    <property type="protein sequence ID" value="GAA4053548.1"/>
    <property type="molecule type" value="Genomic_DNA"/>
</dbReference>